<dbReference type="OrthoDB" id="2407081at2759"/>
<feature type="region of interest" description="Disordered" evidence="1">
    <location>
        <begin position="112"/>
        <end position="169"/>
    </location>
</feature>
<evidence type="ECO:0000313" key="2">
    <source>
        <dbReference type="EMBL" id="CAI2191222.1"/>
    </source>
</evidence>
<keyword evidence="3" id="KW-1185">Reference proteome</keyword>
<sequence>MSNMWHNYFDENDVETWSIYKFHKNWNCIHGGDPGRNYCKSADALAKSLRAIVNKSPDSKKIKKANKLLSDLQSWRANENINRLRKKRMNDNNIDTGTNCLQFSSCSDVRIESDTSDRKRKTQSKESVKKRARAETTVDGKVDDGPKTPPRKPLEEKETKDITTPQKPKLCERSSQYLSKHISVNINEQGLIMKGDQDVIIPEIPDEIQRWLINVLSSEKDRFVSTIMASLNPEHKFQKMCRIILYDFFSMTSEGLMDRNIGERKYTVEQIMPLFKAIQSVYREYKFDWIEVQLECIKDMKLLFPNFDLTLNKADGVCMKASNNKEVVFIEVSGGPEATVEKHVWEDTEKLIREAMFGLVSLLRDYLDKNSTGAKNIRTYMVQVIGNAFTTTSSLSNSTNLT</sequence>
<feature type="compositionally biased region" description="Basic and acidic residues" evidence="1">
    <location>
        <begin position="112"/>
        <end position="161"/>
    </location>
</feature>
<dbReference type="EMBL" id="CAMKVN010007200">
    <property type="protein sequence ID" value="CAI2191222.1"/>
    <property type="molecule type" value="Genomic_DNA"/>
</dbReference>
<organism evidence="2 3">
    <name type="scientific">Funneliformis geosporum</name>
    <dbReference type="NCBI Taxonomy" id="1117311"/>
    <lineage>
        <taxon>Eukaryota</taxon>
        <taxon>Fungi</taxon>
        <taxon>Fungi incertae sedis</taxon>
        <taxon>Mucoromycota</taxon>
        <taxon>Glomeromycotina</taxon>
        <taxon>Glomeromycetes</taxon>
        <taxon>Glomerales</taxon>
        <taxon>Glomeraceae</taxon>
        <taxon>Funneliformis</taxon>
    </lineage>
</organism>
<accession>A0A9W4T1J5</accession>
<evidence type="ECO:0000256" key="1">
    <source>
        <dbReference type="SAM" id="MobiDB-lite"/>
    </source>
</evidence>
<dbReference type="Proteomes" id="UP001153678">
    <property type="component" value="Unassembled WGS sequence"/>
</dbReference>
<proteinExistence type="predicted"/>
<name>A0A9W4T1J5_9GLOM</name>
<dbReference type="AlphaFoldDB" id="A0A9W4T1J5"/>
<evidence type="ECO:0000313" key="3">
    <source>
        <dbReference type="Proteomes" id="UP001153678"/>
    </source>
</evidence>
<reference evidence="2" key="1">
    <citation type="submission" date="2022-08" db="EMBL/GenBank/DDBJ databases">
        <authorList>
            <person name="Kallberg Y."/>
            <person name="Tangrot J."/>
            <person name="Rosling A."/>
        </authorList>
    </citation>
    <scope>NUCLEOTIDE SEQUENCE</scope>
    <source>
        <strain evidence="2">Wild A</strain>
    </source>
</reference>
<comment type="caution">
    <text evidence="2">The sequence shown here is derived from an EMBL/GenBank/DDBJ whole genome shotgun (WGS) entry which is preliminary data.</text>
</comment>
<gene>
    <name evidence="2" type="ORF">FWILDA_LOCUS14965</name>
</gene>
<protein>
    <submittedName>
        <fullName evidence="2">15990_t:CDS:1</fullName>
    </submittedName>
</protein>